<evidence type="ECO:0000313" key="2">
    <source>
        <dbReference type="EMBL" id="PJA38034.1"/>
    </source>
</evidence>
<dbReference type="InterPro" id="IPR053830">
    <property type="entry name" value="DUF6922"/>
</dbReference>
<name>A0A2M7WY86_UNCKA</name>
<evidence type="ECO:0000259" key="1">
    <source>
        <dbReference type="Pfam" id="PF21956"/>
    </source>
</evidence>
<accession>A0A2M7WY86</accession>
<gene>
    <name evidence="2" type="ORF">CO181_01300</name>
</gene>
<dbReference type="AlphaFoldDB" id="A0A2M7WY86"/>
<comment type="caution">
    <text evidence="2">The sequence shown here is derived from an EMBL/GenBank/DDBJ whole genome shotgun (WGS) entry which is preliminary data.</text>
</comment>
<organism evidence="2 3">
    <name type="scientific">candidate division WWE3 bacterium CG_4_9_14_3_um_filter_43_9</name>
    <dbReference type="NCBI Taxonomy" id="1975082"/>
    <lineage>
        <taxon>Bacteria</taxon>
        <taxon>Katanobacteria</taxon>
    </lineage>
</organism>
<dbReference type="Pfam" id="PF21956">
    <property type="entry name" value="DUF6922"/>
    <property type="match status" value="1"/>
</dbReference>
<protein>
    <recommendedName>
        <fullName evidence="1">DUF6922 domain-containing protein</fullName>
    </recommendedName>
</protein>
<proteinExistence type="predicted"/>
<reference evidence="3" key="1">
    <citation type="submission" date="2017-09" db="EMBL/GenBank/DDBJ databases">
        <title>Depth-based differentiation of microbial function through sediment-hosted aquifers and enrichment of novel symbionts in the deep terrestrial subsurface.</title>
        <authorList>
            <person name="Probst A.J."/>
            <person name="Ladd B."/>
            <person name="Jarett J.K."/>
            <person name="Geller-Mcgrath D.E."/>
            <person name="Sieber C.M.K."/>
            <person name="Emerson J.B."/>
            <person name="Anantharaman K."/>
            <person name="Thomas B.C."/>
            <person name="Malmstrom R."/>
            <person name="Stieglmeier M."/>
            <person name="Klingl A."/>
            <person name="Woyke T."/>
            <person name="Ryan C.M."/>
            <person name="Banfield J.F."/>
        </authorList>
    </citation>
    <scope>NUCLEOTIDE SEQUENCE [LARGE SCALE GENOMIC DNA]</scope>
</reference>
<feature type="domain" description="DUF6922" evidence="1">
    <location>
        <begin position="19"/>
        <end position="66"/>
    </location>
</feature>
<dbReference type="EMBL" id="PFXB01000041">
    <property type="protein sequence ID" value="PJA38034.1"/>
    <property type="molecule type" value="Genomic_DNA"/>
</dbReference>
<evidence type="ECO:0000313" key="3">
    <source>
        <dbReference type="Proteomes" id="UP000230538"/>
    </source>
</evidence>
<sequence length="109" mass="13336">MSSLKPFLRTKKIPARLQPVLWTADIRHLDLERDKTYILHQVLSSGRLEDWLWLFRVYQETEMKKIFVTFPYKNYDPARFHFVKNYLLGLKRKRLDPQNYVKNIPRNIE</sequence>
<dbReference type="Proteomes" id="UP000230538">
    <property type="component" value="Unassembled WGS sequence"/>
</dbReference>